<comment type="subcellular location">
    <subcellularLocation>
        <location evidence="1">Cytoplasm</location>
    </subcellularLocation>
</comment>
<dbReference type="SMART" id="SM00438">
    <property type="entry name" value="ZnF_NFX"/>
    <property type="match status" value="5"/>
</dbReference>
<evidence type="ECO:0000256" key="2">
    <source>
        <dbReference type="ARBA" id="ARBA00022490"/>
    </source>
</evidence>
<dbReference type="InterPro" id="IPR027417">
    <property type="entry name" value="P-loop_NTPase"/>
</dbReference>
<dbReference type="InterPro" id="IPR046439">
    <property type="entry name" value="ZF_RZ_dom"/>
</dbReference>
<keyword evidence="8" id="KW-0347">Helicase</keyword>
<dbReference type="AlphaFoldDB" id="A0A7M7N431"/>
<organism evidence="13 14">
    <name type="scientific">Strongylocentrotus purpuratus</name>
    <name type="common">Purple sea urchin</name>
    <dbReference type="NCBI Taxonomy" id="7668"/>
    <lineage>
        <taxon>Eukaryota</taxon>
        <taxon>Metazoa</taxon>
        <taxon>Echinodermata</taxon>
        <taxon>Eleutherozoa</taxon>
        <taxon>Echinozoa</taxon>
        <taxon>Echinoidea</taxon>
        <taxon>Euechinoidea</taxon>
        <taxon>Echinacea</taxon>
        <taxon>Camarodonta</taxon>
        <taxon>Echinidea</taxon>
        <taxon>Strongylocentrotidae</taxon>
        <taxon>Strongylocentrotus</taxon>
    </lineage>
</organism>
<protein>
    <recommendedName>
        <fullName evidence="12">RZ-type domain-containing protein</fullName>
    </recommendedName>
</protein>
<evidence type="ECO:0000313" key="14">
    <source>
        <dbReference type="Proteomes" id="UP000007110"/>
    </source>
</evidence>
<dbReference type="PROSITE" id="PS51981">
    <property type="entry name" value="ZF_RZ"/>
    <property type="match status" value="1"/>
</dbReference>
<evidence type="ECO:0000256" key="11">
    <source>
        <dbReference type="ARBA" id="ARBA00022859"/>
    </source>
</evidence>
<dbReference type="InterPro" id="IPR047187">
    <property type="entry name" value="SF1_C_Upf1"/>
</dbReference>
<dbReference type="GO" id="GO:0005634">
    <property type="term" value="C:nucleus"/>
    <property type="evidence" value="ECO:0007669"/>
    <property type="project" value="InterPro"/>
</dbReference>
<evidence type="ECO:0000256" key="5">
    <source>
        <dbReference type="ARBA" id="ARBA00022741"/>
    </source>
</evidence>
<proteinExistence type="predicted"/>
<dbReference type="OMA" id="RNECKRT"/>
<dbReference type="GO" id="GO:0005694">
    <property type="term" value="C:chromosome"/>
    <property type="evidence" value="ECO:0007669"/>
    <property type="project" value="UniProtKB-ARBA"/>
</dbReference>
<dbReference type="InterPro" id="IPR000967">
    <property type="entry name" value="Znf_NFX1"/>
</dbReference>
<evidence type="ECO:0000256" key="6">
    <source>
        <dbReference type="ARBA" id="ARBA00022771"/>
    </source>
</evidence>
<dbReference type="GO" id="GO:0004386">
    <property type="term" value="F:helicase activity"/>
    <property type="evidence" value="ECO:0007669"/>
    <property type="project" value="UniProtKB-KW"/>
</dbReference>
<keyword evidence="3" id="KW-0479">Metal-binding</keyword>
<dbReference type="GO" id="GO:0016787">
    <property type="term" value="F:hydrolase activity"/>
    <property type="evidence" value="ECO:0007669"/>
    <property type="project" value="UniProtKB-KW"/>
</dbReference>
<accession>A0A7M7N431</accession>
<keyword evidence="11" id="KW-0391">Immunity</keyword>
<dbReference type="GO" id="GO:0002376">
    <property type="term" value="P:immune system process"/>
    <property type="evidence" value="ECO:0007669"/>
    <property type="project" value="UniProtKB-KW"/>
</dbReference>
<dbReference type="InterPro" id="IPR045055">
    <property type="entry name" value="DNA2/NAM7-like"/>
</dbReference>
<evidence type="ECO:0000313" key="13">
    <source>
        <dbReference type="EnsemblMetazoa" id="XP_030830943"/>
    </source>
</evidence>
<dbReference type="SUPFAM" id="SSF52540">
    <property type="entry name" value="P-loop containing nucleoside triphosphate hydrolases"/>
    <property type="match status" value="1"/>
</dbReference>
<dbReference type="InterPro" id="IPR041679">
    <property type="entry name" value="DNA2/NAM7-like_C"/>
</dbReference>
<evidence type="ECO:0000256" key="8">
    <source>
        <dbReference type="ARBA" id="ARBA00022806"/>
    </source>
</evidence>
<dbReference type="PANTHER" id="PTHR10887:SF341">
    <property type="entry name" value="NFX1-TYPE ZINC FINGER-CONTAINING PROTEIN 1"/>
    <property type="match status" value="1"/>
</dbReference>
<dbReference type="EnsemblMetazoa" id="XM_030975083">
    <property type="protein sequence ID" value="XP_030830943"/>
    <property type="gene ID" value="LOC115920138"/>
</dbReference>
<keyword evidence="6" id="KW-0863">Zinc-finger</keyword>
<dbReference type="GO" id="GO:0005524">
    <property type="term" value="F:ATP binding"/>
    <property type="evidence" value="ECO:0007669"/>
    <property type="project" value="UniProtKB-KW"/>
</dbReference>
<dbReference type="Pfam" id="PF20173">
    <property type="entry name" value="ZnF_RZ-type"/>
    <property type="match status" value="1"/>
</dbReference>
<keyword evidence="2" id="KW-0963">Cytoplasm</keyword>
<dbReference type="FunFam" id="3.40.50.300:FF:000326">
    <property type="entry name" value="P-loop containing nucleoside triphosphate hydrolase"/>
    <property type="match status" value="1"/>
</dbReference>
<dbReference type="InParanoid" id="A0A7M7N431"/>
<dbReference type="CDD" id="cd18808">
    <property type="entry name" value="SF1_C_Upf1"/>
    <property type="match status" value="1"/>
</dbReference>
<keyword evidence="10" id="KW-0067">ATP-binding</keyword>
<dbReference type="GO" id="GO:0008270">
    <property type="term" value="F:zinc ion binding"/>
    <property type="evidence" value="ECO:0007669"/>
    <property type="project" value="UniProtKB-KW"/>
</dbReference>
<evidence type="ECO:0000256" key="1">
    <source>
        <dbReference type="ARBA" id="ARBA00004496"/>
    </source>
</evidence>
<dbReference type="RefSeq" id="XP_030830943.1">
    <property type="nucleotide sequence ID" value="XM_030975083.1"/>
</dbReference>
<dbReference type="PANTHER" id="PTHR10887">
    <property type="entry name" value="DNA2/NAM7 HELICASE FAMILY"/>
    <property type="match status" value="1"/>
</dbReference>
<dbReference type="KEGG" id="spu:115920138"/>
<evidence type="ECO:0000256" key="7">
    <source>
        <dbReference type="ARBA" id="ARBA00022801"/>
    </source>
</evidence>
<sequence length="809" mass="91044">MEEDSVDEMKSHSNIHEARFLVGLCRYFLQQGYLPEQITILTTYSGQLFAFKRLMKKSDFEGVRVATVDNFQGEENDIILLSLVRSNKQGSAGFLKIDNRICVALSRARKGLYCIGNFKLLAQQNPTGPSLWREIVKDAEIYGTIGKSLKLQCRNHTETQNEVSNEADFSKVPEGGCSVPCEARLICGHVCRMPCHPADMKHENYKCRQKCTQTICTLGHRCMKQCYQPCDTQCKKPVDKTLPCGHIQKVPCYKSSSEVICESPCRRRLDCGHQCKELCGKGCTVVCQEMIRHYDWPCGHNVLAKCSAGPDSCSKPCNEILSCEHPCKGSCGKCHQGRLHAFCREKCDRTLVCGHPCRSTCAADCPPCSRKCENRCQHSKCKKNCGEPCVPCAERCIWRCRHFRCGAQCGKPCDRRACHDPCTLMLKCGHPCIGLCGEPCPKKCRICDKEEVTSILFGDEDDDDARFVELEDCKHLIEANALDQWMKTDSGSKDTSEATSIKLKVCPWCKTPIRRNLRYGSIIKQALDDINAVKRRIFGNERTIQNLRQNLQERIHREVVCAIARDQQLFLLFETMVSSTLALSHGQITALENRVRFQEEMIDLAKELQSLRSPSLNQQYVKQMKNEIVVMQTWLCKEPINRMSQQQTDDANREAKRFHLALNLFKILVKKPAARDKASEEVKAAELQLFDGKAMTAQRANEINDLLKKIDYKSGGLGISEKERKEIVAAIGLAKGHWLKCPRGHVYAIGECGGATETGKCPECGQGIGGTQHRLTEGNRVASEMDGAQYPAWSEEANNMANFDLNNLH</sequence>
<dbReference type="GeneID" id="115920138"/>
<feature type="domain" description="RZ-type" evidence="12">
    <location>
        <begin position="719"/>
        <end position="790"/>
    </location>
</feature>
<dbReference type="GO" id="GO:0005737">
    <property type="term" value="C:cytoplasm"/>
    <property type="evidence" value="ECO:0007669"/>
    <property type="project" value="UniProtKB-SubCell"/>
</dbReference>
<dbReference type="OrthoDB" id="2423195at2759"/>
<keyword evidence="9" id="KW-0862">Zinc</keyword>
<dbReference type="Proteomes" id="UP000007110">
    <property type="component" value="Unassembled WGS sequence"/>
</dbReference>
<keyword evidence="5" id="KW-0547">Nucleotide-binding</keyword>
<dbReference type="Pfam" id="PF13087">
    <property type="entry name" value="AAA_12"/>
    <property type="match status" value="1"/>
</dbReference>
<evidence type="ECO:0000256" key="4">
    <source>
        <dbReference type="ARBA" id="ARBA00022737"/>
    </source>
</evidence>
<reference evidence="14" key="1">
    <citation type="submission" date="2015-02" db="EMBL/GenBank/DDBJ databases">
        <title>Genome sequencing for Strongylocentrotus purpuratus.</title>
        <authorList>
            <person name="Murali S."/>
            <person name="Liu Y."/>
            <person name="Vee V."/>
            <person name="English A."/>
            <person name="Wang M."/>
            <person name="Skinner E."/>
            <person name="Han Y."/>
            <person name="Muzny D.M."/>
            <person name="Worley K.C."/>
            <person name="Gibbs R.A."/>
        </authorList>
    </citation>
    <scope>NUCLEOTIDE SEQUENCE</scope>
</reference>
<keyword evidence="7" id="KW-0378">Hydrolase</keyword>
<dbReference type="Gene3D" id="3.40.50.300">
    <property type="entry name" value="P-loop containing nucleotide triphosphate hydrolases"/>
    <property type="match status" value="1"/>
</dbReference>
<evidence type="ECO:0000259" key="12">
    <source>
        <dbReference type="PROSITE" id="PS51981"/>
    </source>
</evidence>
<name>A0A7M7N431_STRPU</name>
<keyword evidence="4" id="KW-0677">Repeat</keyword>
<evidence type="ECO:0000256" key="9">
    <source>
        <dbReference type="ARBA" id="ARBA00022833"/>
    </source>
</evidence>
<reference evidence="13" key="2">
    <citation type="submission" date="2021-01" db="UniProtKB">
        <authorList>
            <consortium name="EnsemblMetazoa"/>
        </authorList>
    </citation>
    <scope>IDENTIFICATION</scope>
</reference>
<evidence type="ECO:0000256" key="10">
    <source>
        <dbReference type="ARBA" id="ARBA00022840"/>
    </source>
</evidence>
<keyword evidence="14" id="KW-1185">Reference proteome</keyword>
<evidence type="ECO:0000256" key="3">
    <source>
        <dbReference type="ARBA" id="ARBA00022723"/>
    </source>
</evidence>